<dbReference type="EMBL" id="CP147711">
    <property type="protein sequence ID" value="WXC79942.1"/>
    <property type="molecule type" value="Genomic_DNA"/>
</dbReference>
<dbReference type="Proteomes" id="UP001432046">
    <property type="component" value="Chromosome"/>
</dbReference>
<feature type="region of interest" description="Disordered" evidence="1">
    <location>
        <begin position="19"/>
        <end position="39"/>
    </location>
</feature>
<sequence>MFRTLAVALLVSCFAATGWAQSPSTSPAPPAPIKPAAKKAAPKAKATVKPPVAAETGPCRLGVISVLGNQFAVQKFGVPPFEYEGADVQIDWGLDDLVFARVRVATGNDPAVRRISYPKNAFDPLYHPKPHLLPDPSEDLPAIVQSFTSNANCDRYLVVTKFRLRPQNTNLDLNGIGTYNQGLGSMLRHSHVFANVALTLLDGRSYARIDRTLVNMRNRFSEGMRMTENPLKHLDNSDFPAPPAAAASSATLREKARGLVAEQLDQALPDYLKGE</sequence>
<dbReference type="RefSeq" id="WP_338822617.1">
    <property type="nucleotide sequence ID" value="NZ_CP147708.1"/>
</dbReference>
<accession>A0ABZ2NYB4</accession>
<proteinExistence type="predicted"/>
<reference evidence="3" key="2">
    <citation type="submission" date="2024-03" db="EMBL/GenBank/DDBJ databases">
        <authorList>
            <person name="Bromfield E.S.P."/>
            <person name="Cloutier S."/>
        </authorList>
    </citation>
    <scope>NUCLEOTIDE SEQUENCE</scope>
    <source>
        <strain evidence="3">5S5</strain>
    </source>
</reference>
<evidence type="ECO:0000313" key="4">
    <source>
        <dbReference type="Proteomes" id="UP001432046"/>
    </source>
</evidence>
<gene>
    <name evidence="3" type="ORF">WDK88_43605</name>
</gene>
<evidence type="ECO:0000313" key="3">
    <source>
        <dbReference type="EMBL" id="WXC79942.1"/>
    </source>
</evidence>
<keyword evidence="4" id="KW-1185">Reference proteome</keyword>
<keyword evidence="2" id="KW-0732">Signal</keyword>
<feature type="signal peptide" evidence="2">
    <location>
        <begin position="1"/>
        <end position="20"/>
    </location>
</feature>
<reference evidence="3" key="1">
    <citation type="journal article" date="2021" name="Int. J. Syst. Evol. Microbiol.">
        <title>Bradyrhizobium septentrionale sp. nov. (sv. septentrionale) and Bradyrhizobium quebecense sp. nov. (sv. septentrionale) associated with legumes native to Canada possess rearranged symbiosis genes and numerous insertion sequences.</title>
        <authorList>
            <person name="Bromfield E.S.P."/>
            <person name="Cloutier S."/>
        </authorList>
    </citation>
    <scope>NUCLEOTIDE SEQUENCE</scope>
    <source>
        <strain evidence="3">5S5</strain>
    </source>
</reference>
<protein>
    <submittedName>
        <fullName evidence="3">Uncharacterized protein</fullName>
    </submittedName>
</protein>
<feature type="chain" id="PRO_5045742223" evidence="2">
    <location>
        <begin position="21"/>
        <end position="275"/>
    </location>
</feature>
<evidence type="ECO:0000256" key="2">
    <source>
        <dbReference type="SAM" id="SignalP"/>
    </source>
</evidence>
<evidence type="ECO:0000256" key="1">
    <source>
        <dbReference type="SAM" id="MobiDB-lite"/>
    </source>
</evidence>
<name>A0ABZ2NYB4_9BRAD</name>
<organism evidence="3 4">
    <name type="scientific">Bradyrhizobium septentrionale</name>
    <dbReference type="NCBI Taxonomy" id="1404411"/>
    <lineage>
        <taxon>Bacteria</taxon>
        <taxon>Pseudomonadati</taxon>
        <taxon>Pseudomonadota</taxon>
        <taxon>Alphaproteobacteria</taxon>
        <taxon>Hyphomicrobiales</taxon>
        <taxon>Nitrobacteraceae</taxon>
        <taxon>Bradyrhizobium</taxon>
    </lineage>
</organism>